<comment type="caution">
    <text evidence="2">The sequence shown here is derived from an EMBL/GenBank/DDBJ whole genome shotgun (WGS) entry which is preliminary data.</text>
</comment>
<evidence type="ECO:0000313" key="3">
    <source>
        <dbReference type="Proteomes" id="UP000649604"/>
    </source>
</evidence>
<dbReference type="PANTHER" id="PTHR33619">
    <property type="entry name" value="POLYSACCHARIDE EXPORT PROTEIN GFCE-RELATED"/>
    <property type="match status" value="1"/>
</dbReference>
<feature type="non-terminal residue" evidence="2">
    <location>
        <position position="1"/>
    </location>
</feature>
<dbReference type="Gene3D" id="3.10.560.10">
    <property type="entry name" value="Outer membrane lipoprotein wza domain like"/>
    <property type="match status" value="1"/>
</dbReference>
<name>A0A9D5Q764_9BACT</name>
<dbReference type="Pfam" id="PF10531">
    <property type="entry name" value="SLBB"/>
    <property type="match status" value="1"/>
</dbReference>
<dbReference type="EMBL" id="WJJP01000596">
    <property type="protein sequence ID" value="MBD3326535.1"/>
    <property type="molecule type" value="Genomic_DNA"/>
</dbReference>
<reference evidence="2" key="1">
    <citation type="submission" date="2019-11" db="EMBL/GenBank/DDBJ databases">
        <title>Microbial mats filling the niche in hypersaline microbial mats.</title>
        <authorList>
            <person name="Wong H.L."/>
            <person name="Macleod F.I."/>
            <person name="White R.A. III"/>
            <person name="Burns B.P."/>
        </authorList>
    </citation>
    <scope>NUCLEOTIDE SEQUENCE</scope>
    <source>
        <strain evidence="2">Rbin_158</strain>
    </source>
</reference>
<protein>
    <recommendedName>
        <fullName evidence="1">Soluble ligand binding domain-containing protein</fullName>
    </recommendedName>
</protein>
<feature type="domain" description="Soluble ligand binding" evidence="1">
    <location>
        <begin position="1"/>
        <end position="48"/>
    </location>
</feature>
<dbReference type="AlphaFoldDB" id="A0A9D5Q764"/>
<proteinExistence type="predicted"/>
<evidence type="ECO:0000313" key="2">
    <source>
        <dbReference type="EMBL" id="MBD3326535.1"/>
    </source>
</evidence>
<evidence type="ECO:0000259" key="1">
    <source>
        <dbReference type="Pfam" id="PF10531"/>
    </source>
</evidence>
<organism evidence="2 3">
    <name type="scientific">candidate division KSB3 bacterium</name>
    <dbReference type="NCBI Taxonomy" id="2044937"/>
    <lineage>
        <taxon>Bacteria</taxon>
        <taxon>candidate division KSB3</taxon>
    </lineage>
</organism>
<dbReference type="InterPro" id="IPR049712">
    <property type="entry name" value="Poly_export"/>
</dbReference>
<dbReference type="InterPro" id="IPR019554">
    <property type="entry name" value="Soluble_ligand-bd"/>
</dbReference>
<gene>
    <name evidence="2" type="ORF">GF339_18265</name>
</gene>
<sequence length="82" mass="9140">VGSVVNPGVYTYKEGDTVLDALLRAGGFTEFASRNSTKLVRETDGKTQTFRVRMKDVMEDGEMDKNMEITPGDMIIVPESFF</sequence>
<dbReference type="PANTHER" id="PTHR33619:SF3">
    <property type="entry name" value="POLYSACCHARIDE EXPORT PROTEIN GFCE-RELATED"/>
    <property type="match status" value="1"/>
</dbReference>
<dbReference type="Proteomes" id="UP000649604">
    <property type="component" value="Unassembled WGS sequence"/>
</dbReference>
<dbReference type="GO" id="GO:0015159">
    <property type="term" value="F:polysaccharide transmembrane transporter activity"/>
    <property type="evidence" value="ECO:0007669"/>
    <property type="project" value="InterPro"/>
</dbReference>
<accession>A0A9D5Q764</accession>